<accession>A0A9Q3I2V4</accession>
<name>A0A9Q3I2V4_9BASI</name>
<evidence type="ECO:0000313" key="2">
    <source>
        <dbReference type="Proteomes" id="UP000765509"/>
    </source>
</evidence>
<evidence type="ECO:0000313" key="1">
    <source>
        <dbReference type="EMBL" id="MBW0525237.1"/>
    </source>
</evidence>
<keyword evidence="2" id="KW-1185">Reference proteome</keyword>
<protein>
    <submittedName>
        <fullName evidence="1">Uncharacterized protein</fullName>
    </submittedName>
</protein>
<proteinExistence type="predicted"/>
<comment type="caution">
    <text evidence="1">The sequence shown here is derived from an EMBL/GenBank/DDBJ whole genome shotgun (WGS) entry which is preliminary data.</text>
</comment>
<dbReference type="CDD" id="cd09272">
    <property type="entry name" value="RNase_HI_RT_Ty1"/>
    <property type="match status" value="1"/>
</dbReference>
<gene>
    <name evidence="1" type="ORF">O181_064952</name>
</gene>
<reference evidence="1" key="1">
    <citation type="submission" date="2021-03" db="EMBL/GenBank/DDBJ databases">
        <title>Draft genome sequence of rust myrtle Austropuccinia psidii MF-1, a brazilian biotype.</title>
        <authorList>
            <person name="Quecine M.C."/>
            <person name="Pachon D.M.R."/>
            <person name="Bonatelli M.L."/>
            <person name="Correr F.H."/>
            <person name="Franceschini L.M."/>
            <person name="Leite T.F."/>
            <person name="Margarido G.R.A."/>
            <person name="Almeida C.A."/>
            <person name="Ferrarezi J.A."/>
            <person name="Labate C.A."/>
        </authorList>
    </citation>
    <scope>NUCLEOTIDE SEQUENCE</scope>
    <source>
        <strain evidence="1">MF-1</strain>
    </source>
</reference>
<dbReference type="EMBL" id="AVOT02031665">
    <property type="protein sequence ID" value="MBW0525237.1"/>
    <property type="molecule type" value="Genomic_DNA"/>
</dbReference>
<dbReference type="Proteomes" id="UP000765509">
    <property type="component" value="Unassembled WGS sequence"/>
</dbReference>
<dbReference type="AlphaFoldDB" id="A0A9Q3I2V4"/>
<sequence length="143" mass="15804">MTSTFVATPYGNPILSSTKKQPIVAQSTTEAKFVAINKCTKQLRGMSTLATSIGLRSGITTISNDNRGAVFIAEEAQLNPNSKHIEIRFQYFRNMVKRLLLNIAHVPLTAMIANILTEPLGTVKLNGLKRLLRMVKRVHVQGK</sequence>
<organism evidence="1 2">
    <name type="scientific">Austropuccinia psidii MF-1</name>
    <dbReference type="NCBI Taxonomy" id="1389203"/>
    <lineage>
        <taxon>Eukaryota</taxon>
        <taxon>Fungi</taxon>
        <taxon>Dikarya</taxon>
        <taxon>Basidiomycota</taxon>
        <taxon>Pucciniomycotina</taxon>
        <taxon>Pucciniomycetes</taxon>
        <taxon>Pucciniales</taxon>
        <taxon>Sphaerophragmiaceae</taxon>
        <taxon>Austropuccinia</taxon>
    </lineage>
</organism>
<dbReference type="OrthoDB" id="3344688at2759"/>